<keyword evidence="3 8" id="KW-0808">Transferase</keyword>
<dbReference type="GO" id="GO:0008865">
    <property type="term" value="F:fructokinase activity"/>
    <property type="evidence" value="ECO:0007669"/>
    <property type="project" value="TreeGrafter"/>
</dbReference>
<evidence type="ECO:0000256" key="3">
    <source>
        <dbReference type="ARBA" id="ARBA00022679"/>
    </source>
</evidence>
<evidence type="ECO:0000256" key="6">
    <source>
        <dbReference type="ARBA" id="ARBA00022840"/>
    </source>
</evidence>
<comment type="pathway">
    <text evidence="1">Carbohydrate degradation; glycolysis; D-glyceraldehyde 3-phosphate and glycerone phosphate from D-glucose: step 1/4.</text>
</comment>
<dbReference type="GO" id="GO:0005524">
    <property type="term" value="F:ATP binding"/>
    <property type="evidence" value="ECO:0007669"/>
    <property type="project" value="UniProtKB-UniRule"/>
</dbReference>
<dbReference type="GO" id="GO:0005536">
    <property type="term" value="F:D-glucose binding"/>
    <property type="evidence" value="ECO:0007669"/>
    <property type="project" value="InterPro"/>
</dbReference>
<evidence type="ECO:0000256" key="5">
    <source>
        <dbReference type="ARBA" id="ARBA00022777"/>
    </source>
</evidence>
<dbReference type="FunFam" id="3.30.420.40:FF:000034">
    <property type="entry name" value="Phosphotransferase"/>
    <property type="match status" value="1"/>
</dbReference>
<dbReference type="EMBL" id="FO082049">
    <property type="protein sequence ID" value="CCE83744.1"/>
    <property type="molecule type" value="Genomic_DNA"/>
</dbReference>
<evidence type="ECO:0000256" key="7">
    <source>
        <dbReference type="ARBA" id="ARBA00023152"/>
    </source>
</evidence>
<dbReference type="PROSITE" id="PS00378">
    <property type="entry name" value="HEXOKINASE_1"/>
    <property type="match status" value="1"/>
</dbReference>
<dbReference type="eggNOG" id="KOG1369">
    <property type="taxonomic scope" value="Eukaryota"/>
</dbReference>
<reference evidence="11" key="1">
    <citation type="submission" date="2011-10" db="EMBL/GenBank/DDBJ databases">
        <authorList>
            <person name="Genoscope - CEA"/>
        </authorList>
    </citation>
    <scope>NUCLEOTIDE SEQUENCE</scope>
</reference>
<dbReference type="UniPathway" id="UPA00109">
    <property type="reaction ID" value="UER00180"/>
</dbReference>
<dbReference type="InterPro" id="IPR001312">
    <property type="entry name" value="Hexokinase"/>
</dbReference>
<organism evidence="11 13">
    <name type="scientific">Pichia sorbitophila (strain ATCC MYA-4447 / BCRC 22081 / CBS 7064 / NBRC 10061 / NRRL Y-12695)</name>
    <name type="common">Hybrid yeast</name>
    <dbReference type="NCBI Taxonomy" id="559304"/>
    <lineage>
        <taxon>Eukaryota</taxon>
        <taxon>Fungi</taxon>
        <taxon>Dikarya</taxon>
        <taxon>Ascomycota</taxon>
        <taxon>Saccharomycotina</taxon>
        <taxon>Pichiomycetes</taxon>
        <taxon>Debaryomycetaceae</taxon>
        <taxon>Millerozyma</taxon>
    </lineage>
</organism>
<dbReference type="Proteomes" id="UP000005222">
    <property type="component" value="Chromosome K"/>
</dbReference>
<evidence type="ECO:0000256" key="4">
    <source>
        <dbReference type="ARBA" id="ARBA00022741"/>
    </source>
</evidence>
<dbReference type="Gene3D" id="3.40.367.20">
    <property type="match status" value="1"/>
</dbReference>
<feature type="domain" description="Hexokinase N-terminal" evidence="9">
    <location>
        <begin position="10"/>
        <end position="208"/>
    </location>
</feature>
<evidence type="ECO:0000256" key="2">
    <source>
        <dbReference type="ARBA" id="ARBA00009225"/>
    </source>
</evidence>
<dbReference type="InParanoid" id="G8Y8I0"/>
<evidence type="ECO:0000313" key="11">
    <source>
        <dbReference type="EMBL" id="CCE83744.1"/>
    </source>
</evidence>
<dbReference type="GO" id="GO:0005829">
    <property type="term" value="C:cytosol"/>
    <property type="evidence" value="ECO:0007669"/>
    <property type="project" value="TreeGrafter"/>
</dbReference>
<dbReference type="Gene3D" id="3.30.420.40">
    <property type="match status" value="1"/>
</dbReference>
<reference evidence="13" key="2">
    <citation type="journal article" date="2012" name="G3 (Bethesda)">
        <title>Pichia sorbitophila, an interspecies yeast hybrid reveals early steps of genome resolution following polyploidization.</title>
        <authorList>
            <person name="Leh Louis V."/>
            <person name="Despons L."/>
            <person name="Friedrich A."/>
            <person name="Martin T."/>
            <person name="Durrens P."/>
            <person name="Casaregola S."/>
            <person name="Neuveglise C."/>
            <person name="Fairhead C."/>
            <person name="Marck C."/>
            <person name="Cruz J.A."/>
            <person name="Straub M.L."/>
            <person name="Kugler V."/>
            <person name="Sacerdot C."/>
            <person name="Uzunov Z."/>
            <person name="Thierry A."/>
            <person name="Weiss S."/>
            <person name="Bleykasten C."/>
            <person name="De Montigny J."/>
            <person name="Jacques N."/>
            <person name="Jung P."/>
            <person name="Lemaire M."/>
            <person name="Mallet S."/>
            <person name="Morel G."/>
            <person name="Richard G.F."/>
            <person name="Sarkar A."/>
            <person name="Savel G."/>
            <person name="Schacherer J."/>
            <person name="Seret M.L."/>
            <person name="Talla E."/>
            <person name="Samson G."/>
            <person name="Jubin C."/>
            <person name="Poulain J."/>
            <person name="Vacherie B."/>
            <person name="Barbe V."/>
            <person name="Pelletier E."/>
            <person name="Sherman D.J."/>
            <person name="Westhof E."/>
            <person name="Weissenbach J."/>
            <person name="Baret P.V."/>
            <person name="Wincker P."/>
            <person name="Gaillardin C."/>
            <person name="Dujon B."/>
            <person name="Souciet J.L."/>
        </authorList>
    </citation>
    <scope>NUCLEOTIDE SEQUENCE [LARGE SCALE GENOMIC DNA]</scope>
    <source>
        <strain evidence="13">ATCC MYA-4447 / BCRC 22081 / CBS 7064 / NBRC 10061 / NRRL Y-12695</strain>
    </source>
</reference>
<dbReference type="EMBL" id="FO082048">
    <property type="protein sequence ID" value="CCE84775.1"/>
    <property type="molecule type" value="Genomic_DNA"/>
</dbReference>
<dbReference type="GO" id="GO:0001678">
    <property type="term" value="P:intracellular glucose homeostasis"/>
    <property type="evidence" value="ECO:0007669"/>
    <property type="project" value="InterPro"/>
</dbReference>
<dbReference type="FunCoup" id="G8Y8I0">
    <property type="interactions" value="1833"/>
</dbReference>
<dbReference type="InterPro" id="IPR022672">
    <property type="entry name" value="Hexokinase_N"/>
</dbReference>
<proteinExistence type="inferred from homology"/>
<evidence type="ECO:0000256" key="1">
    <source>
        <dbReference type="ARBA" id="ARBA00004888"/>
    </source>
</evidence>
<dbReference type="GO" id="GO:0004340">
    <property type="term" value="F:glucokinase activity"/>
    <property type="evidence" value="ECO:0007669"/>
    <property type="project" value="TreeGrafter"/>
</dbReference>
<keyword evidence="5 8" id="KW-0418">Kinase</keyword>
<dbReference type="GO" id="GO:0006006">
    <property type="term" value="P:glucose metabolic process"/>
    <property type="evidence" value="ECO:0007669"/>
    <property type="project" value="TreeGrafter"/>
</dbReference>
<dbReference type="HOGENOM" id="CLU_014393_5_0_1"/>
<dbReference type="GO" id="GO:0005739">
    <property type="term" value="C:mitochondrion"/>
    <property type="evidence" value="ECO:0007669"/>
    <property type="project" value="TreeGrafter"/>
</dbReference>
<dbReference type="InterPro" id="IPR019807">
    <property type="entry name" value="Hexokinase_BS"/>
</dbReference>
<dbReference type="AlphaFoldDB" id="G8Y8I0"/>
<feature type="domain" description="Hexokinase C-terminal" evidence="10">
    <location>
        <begin position="221"/>
        <end position="470"/>
    </location>
</feature>
<keyword evidence="6 8" id="KW-0067">ATP-binding</keyword>
<dbReference type="SUPFAM" id="SSF53067">
    <property type="entry name" value="Actin-like ATPase domain"/>
    <property type="match status" value="2"/>
</dbReference>
<evidence type="ECO:0000313" key="13">
    <source>
        <dbReference type="Proteomes" id="UP000005222"/>
    </source>
</evidence>
<dbReference type="STRING" id="559304.G8Y8I0"/>
<protein>
    <recommendedName>
        <fullName evidence="8">Phosphotransferase</fullName>
        <ecNumber evidence="8">2.7.1.-</ecNumber>
    </recommendedName>
</protein>
<dbReference type="PRINTS" id="PR00475">
    <property type="entry name" value="HEXOKINASE"/>
</dbReference>
<dbReference type="OMA" id="LITHAIC"/>
<dbReference type="Proteomes" id="UP000005222">
    <property type="component" value="Chromosome L"/>
</dbReference>
<evidence type="ECO:0000313" key="12">
    <source>
        <dbReference type="EMBL" id="CCE84775.1"/>
    </source>
</evidence>
<name>G8Y8I0_PICSO</name>
<evidence type="ECO:0000259" key="9">
    <source>
        <dbReference type="Pfam" id="PF00349"/>
    </source>
</evidence>
<evidence type="ECO:0000256" key="8">
    <source>
        <dbReference type="RuleBase" id="RU362007"/>
    </source>
</evidence>
<dbReference type="PANTHER" id="PTHR19443:SF30">
    <property type="entry name" value="GLUCOKINASE-1-RELATED"/>
    <property type="match status" value="1"/>
</dbReference>
<keyword evidence="4 8" id="KW-0547">Nucleotide-binding</keyword>
<dbReference type="Pfam" id="PF03727">
    <property type="entry name" value="Hexokinase_2"/>
    <property type="match status" value="1"/>
</dbReference>
<dbReference type="PANTHER" id="PTHR19443">
    <property type="entry name" value="HEXOKINASE"/>
    <property type="match status" value="1"/>
</dbReference>
<comment type="similarity">
    <text evidence="2 8">Belongs to the hexokinase family.</text>
</comment>
<keyword evidence="13" id="KW-1185">Reference proteome</keyword>
<dbReference type="GO" id="GO:0006096">
    <property type="term" value="P:glycolytic process"/>
    <property type="evidence" value="ECO:0007669"/>
    <property type="project" value="UniProtKB-UniPathway"/>
</dbReference>
<keyword evidence="7 8" id="KW-0324">Glycolysis</keyword>
<evidence type="ECO:0000259" key="10">
    <source>
        <dbReference type="Pfam" id="PF03727"/>
    </source>
</evidence>
<dbReference type="Pfam" id="PF00349">
    <property type="entry name" value="Hexokinase_1"/>
    <property type="match status" value="1"/>
</dbReference>
<dbReference type="EC" id="2.7.1.-" evidence="8"/>
<dbReference type="PROSITE" id="PS51748">
    <property type="entry name" value="HEXOKINASE_2"/>
    <property type="match status" value="1"/>
</dbReference>
<gene>
    <name evidence="11" type="primary">Piso0_004330</name>
    <name evidence="11" type="ORF">GNLVRS01_PISO0K14508g</name>
    <name evidence="12" type="ORF">GNLVRS01_PISO0L14509g</name>
</gene>
<dbReference type="OrthoDB" id="419537at2759"/>
<dbReference type="InterPro" id="IPR043129">
    <property type="entry name" value="ATPase_NBD"/>
</dbReference>
<sequence>MIDKKLDSAVKEIEDLFEVNDEFLLKATDEFINSMNNGLSHLSSTRQYMPMIPTFVTSIPTGKEKGLYLAGDLGGTNFRVCSVDLKGDHTYDLKQSKFEVPKDLMKGSTSDALFSYLASKVKDFLKEHHSDYDSDERLKLGFTFSFPVNQTALNKGTLIRWTKGFDIPDCVDKDIIELFQSHIDLLESKVEVVALANDTVGTLLSRAYTNNDEESNAHTIVGSIFGTGTNGAYFEQLDNIPKLRSLDVPKGSTGMVINTEWGSFDNELKVLPRTKYDDLIDSETFNKGYHLFEKRVSGMFLGELLRVTLLDLFDKGLLFTDLYKARGGSLPHRLAEQWQLNSEVLSYLEIDDSTDLKMSQLVLENHLRLPTSKQERIVIQRLTRAISKRAAYLSAIPLAAIVKRVKPQYENDNKDLEFGCDGSVVEFYPGFQQNILKAIDIINPLKGTNKKIHLRIAKDGSGVGAALCASTSK</sequence>
<dbReference type="InterPro" id="IPR022673">
    <property type="entry name" value="Hexokinase_C"/>
</dbReference>
<accession>G8Y8I0</accession>